<evidence type="ECO:0000256" key="7">
    <source>
        <dbReference type="SAM" id="Phobius"/>
    </source>
</evidence>
<evidence type="ECO:0000256" key="5">
    <source>
        <dbReference type="ARBA" id="ARBA00023136"/>
    </source>
</evidence>
<dbReference type="PANTHER" id="PTHR39087">
    <property type="entry name" value="UPF0104 MEMBRANE PROTEIN MJ1595"/>
    <property type="match status" value="1"/>
</dbReference>
<keyword evidence="4 7" id="KW-1133">Transmembrane helix</keyword>
<organism evidence="8 9">
    <name type="scientific">Parafrankia soli</name>
    <dbReference type="NCBI Taxonomy" id="2599596"/>
    <lineage>
        <taxon>Bacteria</taxon>
        <taxon>Bacillati</taxon>
        <taxon>Actinomycetota</taxon>
        <taxon>Actinomycetes</taxon>
        <taxon>Frankiales</taxon>
        <taxon>Frankiaceae</taxon>
        <taxon>Parafrankia</taxon>
    </lineage>
</organism>
<reference evidence="9" key="1">
    <citation type="submission" date="2016-07" db="EMBL/GenBank/DDBJ databases">
        <title>Frankia sp. NRRL B-16219 Genome sequencing.</title>
        <authorList>
            <person name="Ghodhbane-Gtari F."/>
            <person name="Swanson E."/>
            <person name="Gueddou A."/>
            <person name="Louati M."/>
            <person name="Nouioui I."/>
            <person name="Hezbri K."/>
            <person name="Abebe-Akele F."/>
            <person name="Simpson S."/>
            <person name="Morris K."/>
            <person name="Thomas K."/>
            <person name="Gtari M."/>
            <person name="Tisa L.S."/>
        </authorList>
    </citation>
    <scope>NUCLEOTIDE SEQUENCE [LARGE SCALE GENOMIC DNA]</scope>
    <source>
        <strain evidence="9">NRRL B-16219</strain>
    </source>
</reference>
<name>A0A1S1PTF2_9ACTN</name>
<keyword evidence="5 7" id="KW-0472">Membrane</keyword>
<feature type="transmembrane region" description="Helical" evidence="7">
    <location>
        <begin position="123"/>
        <end position="141"/>
    </location>
</feature>
<dbReference type="Proteomes" id="UP000179769">
    <property type="component" value="Unassembled WGS sequence"/>
</dbReference>
<feature type="transmembrane region" description="Helical" evidence="7">
    <location>
        <begin position="389"/>
        <end position="408"/>
    </location>
</feature>
<feature type="transmembrane region" description="Helical" evidence="7">
    <location>
        <begin position="232"/>
        <end position="259"/>
    </location>
</feature>
<dbReference type="InterPro" id="IPR022791">
    <property type="entry name" value="L-PG_synthase/AglD"/>
</dbReference>
<evidence type="ECO:0000256" key="2">
    <source>
        <dbReference type="ARBA" id="ARBA00022475"/>
    </source>
</evidence>
<keyword evidence="3 7" id="KW-0812">Transmembrane</keyword>
<dbReference type="AlphaFoldDB" id="A0A1S1PTF2"/>
<gene>
    <name evidence="8" type="ORF">BBK14_24225</name>
</gene>
<dbReference type="EMBL" id="MAXA01000240">
    <property type="protein sequence ID" value="OHV23234.1"/>
    <property type="molecule type" value="Genomic_DNA"/>
</dbReference>
<evidence type="ECO:0000256" key="4">
    <source>
        <dbReference type="ARBA" id="ARBA00022989"/>
    </source>
</evidence>
<evidence type="ECO:0000313" key="8">
    <source>
        <dbReference type="EMBL" id="OHV23234.1"/>
    </source>
</evidence>
<keyword evidence="9" id="KW-1185">Reference proteome</keyword>
<feature type="transmembrane region" description="Helical" evidence="7">
    <location>
        <begin position="161"/>
        <end position="180"/>
    </location>
</feature>
<dbReference type="GO" id="GO:0005886">
    <property type="term" value="C:plasma membrane"/>
    <property type="evidence" value="ECO:0007669"/>
    <property type="project" value="UniProtKB-SubCell"/>
</dbReference>
<comment type="caution">
    <text evidence="8">The sequence shown here is derived from an EMBL/GenBank/DDBJ whole genome shotgun (WGS) entry which is preliminary data.</text>
</comment>
<dbReference type="PANTHER" id="PTHR39087:SF2">
    <property type="entry name" value="UPF0104 MEMBRANE PROTEIN MJ1595"/>
    <property type="match status" value="1"/>
</dbReference>
<dbReference type="Pfam" id="PF03706">
    <property type="entry name" value="LPG_synthase_TM"/>
    <property type="match status" value="1"/>
</dbReference>
<feature type="transmembrane region" description="Helical" evidence="7">
    <location>
        <begin position="360"/>
        <end position="377"/>
    </location>
</feature>
<feature type="transmembrane region" description="Helical" evidence="7">
    <location>
        <begin position="414"/>
        <end position="430"/>
    </location>
</feature>
<proteinExistence type="predicted"/>
<protein>
    <recommendedName>
        <fullName evidence="10">TIGR00374 family protein</fullName>
    </recommendedName>
</protein>
<evidence type="ECO:0000256" key="3">
    <source>
        <dbReference type="ARBA" id="ARBA00022692"/>
    </source>
</evidence>
<evidence type="ECO:0000256" key="1">
    <source>
        <dbReference type="ARBA" id="ARBA00004651"/>
    </source>
</evidence>
<sequence>MGVDIEIPVALNVPVALNADNAAAAPLVPGPTLPRHRRVGERGAPAHGERPTSGRGGPRPARSTVKEALLPPERTAPADARAGRTGGTPADVPAVLGGVDATGAAAVAVELTRAPRGFGLRRTRLRVLAAVVVVGAVGALVGTRFRSDVLGTLSDVPAPRWHWLVVCLLASVLFYVAHGVSVRAASGLRMSLGTATASQLAAAAANRVVPAGLGAIAVHLRFLERRGMTRPAAVAAVASIKGAAFLVHLAGIALVAGTLRGSGVGEAVTAPVRMTVNGIGAGPVAAGLTVVGVGIGTAAAHPRVRTRLRPALRGFRAHLAVLARSPGRTVVLVTSTAATKAAQVMGLACAVWSFESGLSIASITAVYLVGSVVAGAAPTAGSVGAIEPALVIGLTASGGTAATMFAAVLVFRLISYWLPILPGVTALAMMRRRGDL</sequence>
<evidence type="ECO:0008006" key="10">
    <source>
        <dbReference type="Google" id="ProtNLM"/>
    </source>
</evidence>
<keyword evidence="2" id="KW-1003">Cell membrane</keyword>
<evidence type="ECO:0000256" key="6">
    <source>
        <dbReference type="SAM" id="MobiDB-lite"/>
    </source>
</evidence>
<feature type="region of interest" description="Disordered" evidence="6">
    <location>
        <begin position="26"/>
        <end position="89"/>
    </location>
</feature>
<evidence type="ECO:0000313" key="9">
    <source>
        <dbReference type="Proteomes" id="UP000179769"/>
    </source>
</evidence>
<accession>A0A1S1PTF2</accession>
<feature type="transmembrane region" description="Helical" evidence="7">
    <location>
        <begin position="279"/>
        <end position="300"/>
    </location>
</feature>
<comment type="subcellular location">
    <subcellularLocation>
        <location evidence="1">Cell membrane</location>
        <topology evidence="1">Multi-pass membrane protein</topology>
    </subcellularLocation>
</comment>